<evidence type="ECO:0000313" key="2">
    <source>
        <dbReference type="EMBL" id="PSS03851.1"/>
    </source>
</evidence>
<feature type="compositionally biased region" description="Acidic residues" evidence="1">
    <location>
        <begin position="689"/>
        <end position="707"/>
    </location>
</feature>
<feature type="compositionally biased region" description="Polar residues" evidence="1">
    <location>
        <begin position="646"/>
        <end position="656"/>
    </location>
</feature>
<sequence>METAAEESNQPVSGTEFENENDLDDVNQDDEFDFEINGGDEFNNLEEIDNSDVRDATLPEPFLLSVDEVKQPAANIEHDVEKDHVAGQDEEGLVVPDSDDSVEAQAFDPNVQDDHDHDHNAAATATGDATCGEAAENYGYESVDYEEASGNISAPEFVSTEQTFVHELSNVTPSVDSVRVDSDQDEAISVLRSASDQAQAERNAVENSGDFMVTTNDVEEAGERVYDELVRDESNIEKADVKLDDSHIEVPSVAADEQSDWNAEEDDSKESRSDAFPNVTVSYQGQDYFLFAESADEDPDTFFLDDVGLMNQPLSRFLSSVRDVISSEIETHQEIILQVDGLGVEFGQSTAQEFIDHTTFADIVELNKRLVQLDGGSQSPELYTYLRVRSNPLHRFDELTRGANEGRGLSHFEKYYEAASADASTTNEAELLEMAQDMDYDDISLGDAHEEAEDQHEDTAASEDAKSHSPLVQQTDDLSALAENQEQQLAASEAAFLDVIGNGEREEDEEEEAKEYDDYELPLDEVDPLSVDMDQTSAFESADMPEANVEGNMEDVSLAAIELGEEAADDEQQNESELSNDAALEEVNQQAESRADLKQAALEGTVLDTTEDENYLDLGDEVDLLDTTIHTKITTDVAATHTGIPQQVSGTSSATATLDGDHSANGDDITAGHVSTSMTPTPAKTDLDTSADDVDEIDWNLDEDDDFGTAHDSLPDLSPSAPSAKRVREEDQVASGLADDTAAKRPRVETVTL</sequence>
<feature type="compositionally biased region" description="Acidic residues" evidence="1">
    <location>
        <begin position="257"/>
        <end position="268"/>
    </location>
</feature>
<dbReference type="OrthoDB" id="5339076at2759"/>
<feature type="compositionally biased region" description="Acidic residues" evidence="1">
    <location>
        <begin position="17"/>
        <end position="34"/>
    </location>
</feature>
<feature type="region of interest" description="Disordered" evidence="1">
    <location>
        <begin position="79"/>
        <end position="128"/>
    </location>
</feature>
<evidence type="ECO:0000256" key="1">
    <source>
        <dbReference type="SAM" id="MobiDB-lite"/>
    </source>
</evidence>
<evidence type="ECO:0000313" key="3">
    <source>
        <dbReference type="Proteomes" id="UP000241462"/>
    </source>
</evidence>
<name>A0A2T3AN28_9PEZI</name>
<organism evidence="2 3">
    <name type="scientific">Coniella lustricola</name>
    <dbReference type="NCBI Taxonomy" id="2025994"/>
    <lineage>
        <taxon>Eukaryota</taxon>
        <taxon>Fungi</taxon>
        <taxon>Dikarya</taxon>
        <taxon>Ascomycota</taxon>
        <taxon>Pezizomycotina</taxon>
        <taxon>Sordariomycetes</taxon>
        <taxon>Sordariomycetidae</taxon>
        <taxon>Diaporthales</taxon>
        <taxon>Schizoparmaceae</taxon>
        <taxon>Coniella</taxon>
    </lineage>
</organism>
<feature type="compositionally biased region" description="Polar residues" evidence="1">
    <location>
        <begin position="673"/>
        <end position="682"/>
    </location>
</feature>
<feature type="compositionally biased region" description="Basic and acidic residues" evidence="1">
    <location>
        <begin position="457"/>
        <end position="467"/>
    </location>
</feature>
<protein>
    <submittedName>
        <fullName evidence="2">Uncharacterized protein</fullName>
    </submittedName>
</protein>
<feature type="compositionally biased region" description="Acidic residues" evidence="1">
    <location>
        <begin position="88"/>
        <end position="102"/>
    </location>
</feature>
<feature type="region of interest" description="Disordered" evidence="1">
    <location>
        <begin position="646"/>
        <end position="753"/>
    </location>
</feature>
<proteinExistence type="predicted"/>
<dbReference type="STRING" id="2025994.A0A2T3AN28"/>
<dbReference type="InterPro" id="IPR018822">
    <property type="entry name" value="UPF0646"/>
</dbReference>
<feature type="region of interest" description="Disordered" evidence="1">
    <location>
        <begin position="450"/>
        <end position="471"/>
    </location>
</feature>
<reference evidence="2 3" key="1">
    <citation type="journal article" date="2018" name="Mycol. Prog.">
        <title>Coniella lustricola, a new species from submerged detritus.</title>
        <authorList>
            <person name="Raudabaugh D.B."/>
            <person name="Iturriaga T."/>
            <person name="Carver A."/>
            <person name="Mondo S."/>
            <person name="Pangilinan J."/>
            <person name="Lipzen A."/>
            <person name="He G."/>
            <person name="Amirebrahimi M."/>
            <person name="Grigoriev I.V."/>
            <person name="Miller A.N."/>
        </authorList>
    </citation>
    <scope>NUCLEOTIDE SEQUENCE [LARGE SCALE GENOMIC DNA]</scope>
    <source>
        <strain evidence="2 3">B22-T-1</strain>
    </source>
</reference>
<dbReference type="AlphaFoldDB" id="A0A2T3AN28"/>
<dbReference type="EMBL" id="KZ678373">
    <property type="protein sequence ID" value="PSS03851.1"/>
    <property type="molecule type" value="Genomic_DNA"/>
</dbReference>
<dbReference type="Pfam" id="PF10336">
    <property type="entry name" value="DUF2420"/>
    <property type="match status" value="1"/>
</dbReference>
<dbReference type="Proteomes" id="UP000241462">
    <property type="component" value="Unassembled WGS sequence"/>
</dbReference>
<gene>
    <name evidence="2" type="ORF">BD289DRAFT_99376</name>
</gene>
<feature type="compositionally biased region" description="Polar residues" evidence="1">
    <location>
        <begin position="1"/>
        <end position="13"/>
    </location>
</feature>
<feature type="compositionally biased region" description="Basic and acidic residues" evidence="1">
    <location>
        <begin position="741"/>
        <end position="753"/>
    </location>
</feature>
<accession>A0A2T3AN28</accession>
<feature type="region of interest" description="Disordered" evidence="1">
    <location>
        <begin position="1"/>
        <end position="53"/>
    </location>
</feature>
<feature type="region of interest" description="Disordered" evidence="1">
    <location>
        <begin position="251"/>
        <end position="274"/>
    </location>
</feature>
<dbReference type="InParanoid" id="A0A2T3AN28"/>
<keyword evidence="3" id="KW-1185">Reference proteome</keyword>
<feature type="compositionally biased region" description="Low complexity" evidence="1">
    <location>
        <begin position="715"/>
        <end position="724"/>
    </location>
</feature>